<comment type="caution">
    <text evidence="1">The sequence shown here is derived from an EMBL/GenBank/DDBJ whole genome shotgun (WGS) entry which is preliminary data.</text>
</comment>
<name>A0A812XCA0_9DINO</name>
<dbReference type="AlphaFoldDB" id="A0A812XCA0"/>
<protein>
    <submittedName>
        <fullName evidence="1">PLOD3 protein</fullName>
    </submittedName>
</protein>
<dbReference type="OrthoDB" id="428611at2759"/>
<gene>
    <name evidence="1" type="primary">PLOD3</name>
    <name evidence="1" type="ORF">SNEC2469_LOCUS21049</name>
</gene>
<accession>A0A812XCA0</accession>
<keyword evidence="2" id="KW-1185">Reference proteome</keyword>
<sequence length="325" mass="35403">MKANATNFTPLTSSELASMIKSHLNLCKGAGAYQDALEELLATTAHTTHKNWPETAEASQQLADIIAGPDDSVFQEVFKRVLTGGGWKNAVAAAASRKGDSKPWAVLVTGLNGIRKTSSLYEPWFPAVLAEAIGIDSNDPSIADLPCGANSFFRQLDFIVATLANEDFRKLYTITNVDEYAAAKEAIFARYRKVSEMVGLLLVSEARKKKVNVMAETSGRDLAMYEYIDFAFPDEYNKLVIHFEINDVNFAEQSVAVRMQGEMAAGASALAQLEAADTPASRPRGASRCASGKQQGFRRGLGRRWEGWPSRLANGAYPGHCPQGW</sequence>
<evidence type="ECO:0000313" key="2">
    <source>
        <dbReference type="Proteomes" id="UP000601435"/>
    </source>
</evidence>
<dbReference type="Proteomes" id="UP000601435">
    <property type="component" value="Unassembled WGS sequence"/>
</dbReference>
<dbReference type="EMBL" id="CAJNJA010037089">
    <property type="protein sequence ID" value="CAE7728570.1"/>
    <property type="molecule type" value="Genomic_DNA"/>
</dbReference>
<proteinExistence type="predicted"/>
<evidence type="ECO:0000313" key="1">
    <source>
        <dbReference type="EMBL" id="CAE7728570.1"/>
    </source>
</evidence>
<reference evidence="1" key="1">
    <citation type="submission" date="2021-02" db="EMBL/GenBank/DDBJ databases">
        <authorList>
            <person name="Dougan E. K."/>
            <person name="Rhodes N."/>
            <person name="Thang M."/>
            <person name="Chan C."/>
        </authorList>
    </citation>
    <scope>NUCLEOTIDE SEQUENCE</scope>
</reference>
<organism evidence="1 2">
    <name type="scientific">Symbiodinium necroappetens</name>
    <dbReference type="NCBI Taxonomy" id="1628268"/>
    <lineage>
        <taxon>Eukaryota</taxon>
        <taxon>Sar</taxon>
        <taxon>Alveolata</taxon>
        <taxon>Dinophyceae</taxon>
        <taxon>Suessiales</taxon>
        <taxon>Symbiodiniaceae</taxon>
        <taxon>Symbiodinium</taxon>
    </lineage>
</organism>